<dbReference type="AlphaFoldDB" id="A0AAV4HMW7"/>
<organism evidence="1 2">
    <name type="scientific">Elysia marginata</name>
    <dbReference type="NCBI Taxonomy" id="1093978"/>
    <lineage>
        <taxon>Eukaryota</taxon>
        <taxon>Metazoa</taxon>
        <taxon>Spiralia</taxon>
        <taxon>Lophotrochozoa</taxon>
        <taxon>Mollusca</taxon>
        <taxon>Gastropoda</taxon>
        <taxon>Heterobranchia</taxon>
        <taxon>Euthyneura</taxon>
        <taxon>Panpulmonata</taxon>
        <taxon>Sacoglossa</taxon>
        <taxon>Placobranchoidea</taxon>
        <taxon>Plakobranchidae</taxon>
        <taxon>Elysia</taxon>
    </lineage>
</organism>
<gene>
    <name evidence="1" type="ORF">ElyMa_001009200</name>
</gene>
<name>A0AAV4HMW7_9GAST</name>
<sequence length="91" mass="10284">MPHVSDWIEVVGTITTKKTSQDQHYFANVVTSPKDSSGADNGFSCQFYKRTPAGTHVLQPRTFWLEPGSPENYRWRTIPASLANARGHFFI</sequence>
<accession>A0AAV4HMW7</accession>
<dbReference type="Proteomes" id="UP000762676">
    <property type="component" value="Unassembled WGS sequence"/>
</dbReference>
<dbReference type="EMBL" id="BMAT01002053">
    <property type="protein sequence ID" value="GFR98060.1"/>
    <property type="molecule type" value="Genomic_DNA"/>
</dbReference>
<evidence type="ECO:0000313" key="1">
    <source>
        <dbReference type="EMBL" id="GFR98060.1"/>
    </source>
</evidence>
<protein>
    <submittedName>
        <fullName evidence="1">Uncharacterized protein</fullName>
    </submittedName>
</protein>
<evidence type="ECO:0000313" key="2">
    <source>
        <dbReference type="Proteomes" id="UP000762676"/>
    </source>
</evidence>
<reference evidence="1 2" key="1">
    <citation type="journal article" date="2021" name="Elife">
        <title>Chloroplast acquisition without the gene transfer in kleptoplastic sea slugs, Plakobranchus ocellatus.</title>
        <authorList>
            <person name="Maeda T."/>
            <person name="Takahashi S."/>
            <person name="Yoshida T."/>
            <person name="Shimamura S."/>
            <person name="Takaki Y."/>
            <person name="Nagai Y."/>
            <person name="Toyoda A."/>
            <person name="Suzuki Y."/>
            <person name="Arimoto A."/>
            <person name="Ishii H."/>
            <person name="Satoh N."/>
            <person name="Nishiyama T."/>
            <person name="Hasebe M."/>
            <person name="Maruyama T."/>
            <person name="Minagawa J."/>
            <person name="Obokata J."/>
            <person name="Shigenobu S."/>
        </authorList>
    </citation>
    <scope>NUCLEOTIDE SEQUENCE [LARGE SCALE GENOMIC DNA]</scope>
</reference>
<comment type="caution">
    <text evidence="1">The sequence shown here is derived from an EMBL/GenBank/DDBJ whole genome shotgun (WGS) entry which is preliminary data.</text>
</comment>
<keyword evidence="2" id="KW-1185">Reference proteome</keyword>
<proteinExistence type="predicted"/>